<sequence>MELDVKGYDELMMAQQPIFDRQKKLFGYELLFRGDQESVAIFDNHEVATSQVIVNLCIGISKLEAQTRQPFFINMTTELVLSDAFFPISPDTVYIEILEDQKITPDFVAAVKRWHEKGFRFVLDDYHFTPSYDPLLPFMSMVKVDVLNTPPYTVIDEIESLKRSGIELVAEKIETEVMFEHCVELGFHYFQGYYLKRPEIIKGKKIDSDVQGALKIVNALQSTSITIDQVADLVGQNPTISYQMLRLLNSPVVGLNRKVESIKEAVVYLGLAQIKRWAMLITLSSQRSSNPEMLRVLLIRAKCCEHLASKANMICLEQAFTVGLVSGLDQLLQISRKELLSQITLSDDIQKAILEFGGPLGRILFSVTSIEDENWDSISKLPVKVRASVNEAFFESLKWVNQITGAIK</sequence>
<dbReference type="PANTHER" id="PTHR33525:SF4">
    <property type="entry name" value="CYCLIC DI-GMP PHOSPHODIESTERASE CDGJ"/>
    <property type="match status" value="1"/>
</dbReference>
<dbReference type="PROSITE" id="PS51833">
    <property type="entry name" value="HDOD"/>
    <property type="match status" value="1"/>
</dbReference>
<organism evidence="2 3">
    <name type="scientific">Marinomonas ostreistagni</name>
    <dbReference type="NCBI Taxonomy" id="359209"/>
    <lineage>
        <taxon>Bacteria</taxon>
        <taxon>Pseudomonadati</taxon>
        <taxon>Pseudomonadota</taxon>
        <taxon>Gammaproteobacteria</taxon>
        <taxon>Oceanospirillales</taxon>
        <taxon>Oceanospirillaceae</taxon>
        <taxon>Marinomonas</taxon>
    </lineage>
</organism>
<proteinExistence type="predicted"/>
<dbReference type="Gene3D" id="1.10.3210.10">
    <property type="entry name" value="Hypothetical protein af1432"/>
    <property type="match status" value="1"/>
</dbReference>
<keyword evidence="3" id="KW-1185">Reference proteome</keyword>
<dbReference type="InterPro" id="IPR035919">
    <property type="entry name" value="EAL_sf"/>
</dbReference>
<name>A0ABS0Z8K1_9GAMM</name>
<evidence type="ECO:0000313" key="2">
    <source>
        <dbReference type="EMBL" id="MBJ7549987.1"/>
    </source>
</evidence>
<protein>
    <submittedName>
        <fullName evidence="2">HDOD domain-containing protein</fullName>
    </submittedName>
</protein>
<dbReference type="Gene3D" id="3.20.20.450">
    <property type="entry name" value="EAL domain"/>
    <property type="match status" value="1"/>
</dbReference>
<dbReference type="InterPro" id="IPR013976">
    <property type="entry name" value="HDOD"/>
</dbReference>
<dbReference type="InterPro" id="IPR052340">
    <property type="entry name" value="RNase_Y/CdgJ"/>
</dbReference>
<accession>A0ABS0Z8K1</accession>
<evidence type="ECO:0000313" key="3">
    <source>
        <dbReference type="Proteomes" id="UP000598488"/>
    </source>
</evidence>
<evidence type="ECO:0000259" key="1">
    <source>
        <dbReference type="PROSITE" id="PS51833"/>
    </source>
</evidence>
<gene>
    <name evidence="2" type="ORF">JHD44_04795</name>
</gene>
<dbReference type="Pfam" id="PF08668">
    <property type="entry name" value="HDOD"/>
    <property type="match status" value="1"/>
</dbReference>
<dbReference type="EMBL" id="JAEMUH010000004">
    <property type="protein sequence ID" value="MBJ7549987.1"/>
    <property type="molecule type" value="Genomic_DNA"/>
</dbReference>
<dbReference type="RefSeq" id="WP_199461601.1">
    <property type="nucleotide sequence ID" value="NZ_JAEMUH010000004.1"/>
</dbReference>
<dbReference type="SUPFAM" id="SSF109604">
    <property type="entry name" value="HD-domain/PDEase-like"/>
    <property type="match status" value="1"/>
</dbReference>
<dbReference type="InterPro" id="IPR001633">
    <property type="entry name" value="EAL_dom"/>
</dbReference>
<feature type="domain" description="HDOD" evidence="1">
    <location>
        <begin position="206"/>
        <end position="391"/>
    </location>
</feature>
<dbReference type="PIRSF" id="PIRSF003180">
    <property type="entry name" value="DiGMPpdiest_YuxH"/>
    <property type="match status" value="1"/>
</dbReference>
<dbReference type="Pfam" id="PF00563">
    <property type="entry name" value="EAL"/>
    <property type="match status" value="1"/>
</dbReference>
<dbReference type="InterPro" id="IPR014408">
    <property type="entry name" value="dGMP_Pdiesterase_EAL/HD-GYP"/>
</dbReference>
<dbReference type="PANTHER" id="PTHR33525">
    <property type="match status" value="1"/>
</dbReference>
<dbReference type="SUPFAM" id="SSF141868">
    <property type="entry name" value="EAL domain-like"/>
    <property type="match status" value="1"/>
</dbReference>
<comment type="caution">
    <text evidence="2">The sequence shown here is derived from an EMBL/GenBank/DDBJ whole genome shotgun (WGS) entry which is preliminary data.</text>
</comment>
<dbReference type="SMART" id="SM00052">
    <property type="entry name" value="EAL"/>
    <property type="match status" value="1"/>
</dbReference>
<reference evidence="2 3" key="1">
    <citation type="submission" date="2020-12" db="EMBL/GenBank/DDBJ databases">
        <title>Comparative genome analysis of fungal antagonists Marinomonas ostreistagni 398 and M. spartinae 468.</title>
        <authorList>
            <person name="Fields J.L."/>
            <person name="Mavrodi O.V."/>
            <person name="Biber P.D."/>
            <person name="Indest K.J."/>
            <person name="Mavrodi D.V."/>
        </authorList>
    </citation>
    <scope>NUCLEOTIDE SEQUENCE [LARGE SCALE GENOMIC DNA]</scope>
    <source>
        <strain evidence="2 3">USM7</strain>
    </source>
</reference>
<dbReference type="Proteomes" id="UP000598488">
    <property type="component" value="Unassembled WGS sequence"/>
</dbReference>